<dbReference type="Proteomes" id="UP000279760">
    <property type="component" value="Chromosome 1"/>
</dbReference>
<proteinExistence type="predicted"/>
<reference evidence="1 3" key="1">
    <citation type="submission" date="2018-11" db="EMBL/GenBank/DDBJ databases">
        <title>Complete Genome Sequence of Vbrio mediterranei 117-T6: a Potential Pathogen Bacteria Isolated from the Conchocelis of Pyropia.</title>
        <authorList>
            <person name="Liu Q."/>
        </authorList>
    </citation>
    <scope>NUCLEOTIDE SEQUENCE [LARGE SCALE GENOMIC DNA]</scope>
    <source>
        <strain evidence="1 3">117-T6</strain>
    </source>
</reference>
<accession>A0A3G4V566</accession>
<protein>
    <submittedName>
        <fullName evidence="1">Uncharacterized protein</fullName>
    </submittedName>
</protein>
<name>A0A3G4V566_9VIBR</name>
<sequence>MFEAPTRCIYYRNGITLTTRQDEPTHQCTSCYKPWYEEDLDLFIVVATPKCPYCGSNVRRLTKQRPLK</sequence>
<evidence type="ECO:0000313" key="2">
    <source>
        <dbReference type="EMBL" id="AYV19838.1"/>
    </source>
</evidence>
<organism evidence="1 3">
    <name type="scientific">Vibrio mediterranei</name>
    <dbReference type="NCBI Taxonomy" id="689"/>
    <lineage>
        <taxon>Bacteria</taxon>
        <taxon>Pseudomonadati</taxon>
        <taxon>Pseudomonadota</taxon>
        <taxon>Gammaproteobacteria</taxon>
        <taxon>Vibrionales</taxon>
        <taxon>Vibrionaceae</taxon>
        <taxon>Vibrio</taxon>
    </lineage>
</organism>
<dbReference type="EMBL" id="CP033577">
    <property type="protein sequence ID" value="AYV19830.1"/>
    <property type="molecule type" value="Genomic_DNA"/>
</dbReference>
<dbReference type="AlphaFoldDB" id="A0A3G4V566"/>
<gene>
    <name evidence="1" type="ORF">ECB94_00335</name>
    <name evidence="2" type="ORF">ECB94_00375</name>
</gene>
<evidence type="ECO:0000313" key="1">
    <source>
        <dbReference type="EMBL" id="AYV19830.1"/>
    </source>
</evidence>
<evidence type="ECO:0000313" key="3">
    <source>
        <dbReference type="Proteomes" id="UP000279760"/>
    </source>
</evidence>
<dbReference type="EMBL" id="CP033577">
    <property type="protein sequence ID" value="AYV19838.1"/>
    <property type="molecule type" value="Genomic_DNA"/>
</dbReference>